<dbReference type="GO" id="GO:0016787">
    <property type="term" value="F:hydrolase activity"/>
    <property type="evidence" value="ECO:0007669"/>
    <property type="project" value="UniProtKB-KW"/>
</dbReference>
<sequence>MLDNLKCTGRESKLMYCPSSGWKKHDCTHSEDVGVLCSNPRTGVVRLSNSKRLEIYYNGEWGTVCDDSFDEKEAMVVCRQLGYSNGTSLGALVKDGTGSILLDDLNCTGRESKLMYCPSSGWKKHDCTHSEDVGVLCNNRVNGGWSTWKQWSTCSRTCGIGLQTRTRQCNNPSTQYGGEYCNGLPSQTIACNIISCPVIDGGWSSWTNWTDCSKPCNGGLNGRSRNCDSPPPFNGGLYCNGNITDVKLCNTFSCSGIETSIAFAAIVTGVAVGSILISVMFVLICQHVFARMKTSKKGTKFTYIKNQINHHNLSIMLLIRNTKIQKNAAKTEVDSDPDDIYDKCEENCYENFRN</sequence>
<dbReference type="SUPFAM" id="SSF56487">
    <property type="entry name" value="SRCR-like"/>
    <property type="match status" value="2"/>
</dbReference>
<evidence type="ECO:0000256" key="6">
    <source>
        <dbReference type="SAM" id="Phobius"/>
    </source>
</evidence>
<organism evidence="8 9">
    <name type="scientific">Mytilus coruscus</name>
    <name type="common">Sea mussel</name>
    <dbReference type="NCBI Taxonomy" id="42192"/>
    <lineage>
        <taxon>Eukaryota</taxon>
        <taxon>Metazoa</taxon>
        <taxon>Spiralia</taxon>
        <taxon>Lophotrochozoa</taxon>
        <taxon>Mollusca</taxon>
        <taxon>Bivalvia</taxon>
        <taxon>Autobranchia</taxon>
        <taxon>Pteriomorphia</taxon>
        <taxon>Mytilida</taxon>
        <taxon>Mytiloidea</taxon>
        <taxon>Mytilidae</taxon>
        <taxon>Mytilinae</taxon>
        <taxon>Mytilus</taxon>
    </lineage>
</organism>
<keyword evidence="8" id="KW-0378">Hydrolase</keyword>
<dbReference type="InterPro" id="IPR036772">
    <property type="entry name" value="SRCR-like_dom_sf"/>
</dbReference>
<accession>A0A6J8ANA7</accession>
<dbReference type="FunFam" id="3.10.250.10:FF:000011">
    <property type="entry name" value="Scavenger receptor class A member 5"/>
    <property type="match status" value="1"/>
</dbReference>
<keyword evidence="3 5" id="KW-1015">Disulfide bond</keyword>
<protein>
    <submittedName>
        <fullName evidence="8">PRSS12</fullName>
        <ecNumber evidence="8">3.4.21.-</ecNumber>
    </submittedName>
</protein>
<evidence type="ECO:0000256" key="3">
    <source>
        <dbReference type="ARBA" id="ARBA00023157"/>
    </source>
</evidence>
<dbReference type="Pfam" id="PF00090">
    <property type="entry name" value="TSP_1"/>
    <property type="match status" value="2"/>
</dbReference>
<gene>
    <name evidence="8" type="ORF">MCOR_9744</name>
</gene>
<dbReference type="AlphaFoldDB" id="A0A6J8ANA7"/>
<dbReference type="PRINTS" id="PR00258">
    <property type="entry name" value="SPERACTRCPTR"/>
</dbReference>
<dbReference type="SMART" id="SM00209">
    <property type="entry name" value="TSP1"/>
    <property type="match status" value="2"/>
</dbReference>
<comment type="caution">
    <text evidence="5">Lacks conserved residue(s) required for the propagation of feature annotation.</text>
</comment>
<dbReference type="PROSITE" id="PS50092">
    <property type="entry name" value="TSP1"/>
    <property type="match status" value="2"/>
</dbReference>
<dbReference type="EMBL" id="CACVKT020001750">
    <property type="protein sequence ID" value="CAC5371202.1"/>
    <property type="molecule type" value="Genomic_DNA"/>
</dbReference>
<evidence type="ECO:0000313" key="8">
    <source>
        <dbReference type="EMBL" id="CAC5371202.1"/>
    </source>
</evidence>
<dbReference type="Pfam" id="PF00530">
    <property type="entry name" value="SRCR"/>
    <property type="match status" value="2"/>
</dbReference>
<dbReference type="PROSITE" id="PS50287">
    <property type="entry name" value="SRCR_2"/>
    <property type="match status" value="2"/>
</dbReference>
<feature type="disulfide bond" evidence="5">
    <location>
        <begin position="7"/>
        <end position="17"/>
    </location>
</feature>
<dbReference type="InterPro" id="IPR000884">
    <property type="entry name" value="TSP1_rpt"/>
</dbReference>
<reference evidence="8 9" key="1">
    <citation type="submission" date="2020-06" db="EMBL/GenBank/DDBJ databases">
        <authorList>
            <person name="Li R."/>
            <person name="Bekaert M."/>
        </authorList>
    </citation>
    <scope>NUCLEOTIDE SEQUENCE [LARGE SCALE GENOMIC DNA]</scope>
    <source>
        <strain evidence="9">wild</strain>
    </source>
</reference>
<feature type="domain" description="SRCR" evidence="7">
    <location>
        <begin position="1"/>
        <end position="38"/>
    </location>
</feature>
<keyword evidence="1" id="KW-0732">Signal</keyword>
<evidence type="ECO:0000259" key="7">
    <source>
        <dbReference type="PROSITE" id="PS50287"/>
    </source>
</evidence>
<keyword evidence="4" id="KW-0325">Glycoprotein</keyword>
<dbReference type="Proteomes" id="UP000507470">
    <property type="component" value="Unassembled WGS sequence"/>
</dbReference>
<dbReference type="PRINTS" id="PR01705">
    <property type="entry name" value="TSP1REPEAT"/>
</dbReference>
<feature type="domain" description="SRCR" evidence="7">
    <location>
        <begin position="33"/>
        <end position="138"/>
    </location>
</feature>
<keyword evidence="9" id="KW-1185">Reference proteome</keyword>
<dbReference type="PROSITE" id="PS00420">
    <property type="entry name" value="SRCR_1"/>
    <property type="match status" value="1"/>
</dbReference>
<keyword evidence="6" id="KW-0812">Transmembrane</keyword>
<dbReference type="InterPro" id="IPR036383">
    <property type="entry name" value="TSP1_rpt_sf"/>
</dbReference>
<keyword evidence="6" id="KW-0472">Membrane</keyword>
<evidence type="ECO:0000256" key="5">
    <source>
        <dbReference type="PROSITE-ProRule" id="PRU00196"/>
    </source>
</evidence>
<feature type="disulfide bond" evidence="5">
    <location>
        <begin position="107"/>
        <end position="117"/>
    </location>
</feature>
<dbReference type="SUPFAM" id="SSF82895">
    <property type="entry name" value="TSP-1 type 1 repeat"/>
    <property type="match status" value="2"/>
</dbReference>
<dbReference type="SMART" id="SM00202">
    <property type="entry name" value="SR"/>
    <property type="match status" value="1"/>
</dbReference>
<keyword evidence="6" id="KW-1133">Transmembrane helix</keyword>
<evidence type="ECO:0000256" key="1">
    <source>
        <dbReference type="ARBA" id="ARBA00022729"/>
    </source>
</evidence>
<dbReference type="FunFam" id="2.20.100.10:FF:000001">
    <property type="entry name" value="semaphorin-5A isoform X1"/>
    <property type="match status" value="1"/>
</dbReference>
<keyword evidence="2" id="KW-0677">Repeat</keyword>
<dbReference type="Gene3D" id="2.20.100.10">
    <property type="entry name" value="Thrombospondin type-1 (TSP1) repeat"/>
    <property type="match status" value="2"/>
</dbReference>
<dbReference type="FunFam" id="2.20.100.10:FF:000007">
    <property type="entry name" value="Thrombospondin 1"/>
    <property type="match status" value="1"/>
</dbReference>
<evidence type="ECO:0000256" key="4">
    <source>
        <dbReference type="ARBA" id="ARBA00023180"/>
    </source>
</evidence>
<dbReference type="EC" id="3.4.21.-" evidence="8"/>
<dbReference type="GO" id="GO:0016020">
    <property type="term" value="C:membrane"/>
    <property type="evidence" value="ECO:0007669"/>
    <property type="project" value="InterPro"/>
</dbReference>
<dbReference type="PANTHER" id="PTHR19331">
    <property type="entry name" value="SCAVENGER RECEPTOR DOMAIN-CONTAINING"/>
    <property type="match status" value="1"/>
</dbReference>
<feature type="transmembrane region" description="Helical" evidence="6">
    <location>
        <begin position="261"/>
        <end position="290"/>
    </location>
</feature>
<dbReference type="InterPro" id="IPR001190">
    <property type="entry name" value="SRCR"/>
</dbReference>
<name>A0A6J8ANA7_MYTCO</name>
<evidence type="ECO:0000256" key="2">
    <source>
        <dbReference type="ARBA" id="ARBA00022737"/>
    </source>
</evidence>
<evidence type="ECO:0000313" key="9">
    <source>
        <dbReference type="Proteomes" id="UP000507470"/>
    </source>
</evidence>
<dbReference type="OrthoDB" id="10066015at2759"/>
<dbReference type="Gene3D" id="3.10.250.10">
    <property type="entry name" value="SRCR-like domain"/>
    <property type="match status" value="2"/>
</dbReference>
<proteinExistence type="predicted"/>